<keyword evidence="3" id="KW-1185">Reference proteome</keyword>
<evidence type="ECO:0000313" key="3">
    <source>
        <dbReference type="Proteomes" id="UP000053675"/>
    </source>
</evidence>
<reference evidence="2 3" key="1">
    <citation type="submission" date="2014-05" db="EMBL/GenBank/DDBJ databases">
        <title>Draft Genome Sequence of Nitratireductor basaltis Strain UMTGB225, A Marine Bacterium Isolated from Green Barrel Tunicate.</title>
        <authorList>
            <person name="Gan H.Y."/>
        </authorList>
    </citation>
    <scope>NUCLEOTIDE SEQUENCE [LARGE SCALE GENOMIC DNA]</scope>
    <source>
        <strain evidence="2 3">UMTGB225</strain>
    </source>
</reference>
<organism evidence="2 3">
    <name type="scientific">Nitratireductor basaltis</name>
    <dbReference type="NCBI Taxonomy" id="472175"/>
    <lineage>
        <taxon>Bacteria</taxon>
        <taxon>Pseudomonadati</taxon>
        <taxon>Pseudomonadota</taxon>
        <taxon>Alphaproteobacteria</taxon>
        <taxon>Hyphomicrobiales</taxon>
        <taxon>Phyllobacteriaceae</taxon>
        <taxon>Nitratireductor</taxon>
    </lineage>
</organism>
<gene>
    <name evidence="2" type="ORF">EL18_00037</name>
</gene>
<evidence type="ECO:0008006" key="4">
    <source>
        <dbReference type="Google" id="ProtNLM"/>
    </source>
</evidence>
<feature type="transmembrane region" description="Helical" evidence="1">
    <location>
        <begin position="31"/>
        <end position="51"/>
    </location>
</feature>
<dbReference type="RefSeq" id="WP_036478535.1">
    <property type="nucleotide sequence ID" value="NZ_JMQM01000001.1"/>
</dbReference>
<dbReference type="PATRIC" id="fig|472175.3.peg.39"/>
<dbReference type="AlphaFoldDB" id="A0A084U7T7"/>
<dbReference type="OrthoDB" id="7871624at2"/>
<proteinExistence type="predicted"/>
<dbReference type="eggNOG" id="ENOG5033Z4H">
    <property type="taxonomic scope" value="Bacteria"/>
</dbReference>
<keyword evidence="1" id="KW-0472">Membrane</keyword>
<accession>A0A084U7T7</accession>
<keyword evidence="1" id="KW-0812">Transmembrane</keyword>
<name>A0A084U7T7_9HYPH</name>
<evidence type="ECO:0000256" key="1">
    <source>
        <dbReference type="SAM" id="Phobius"/>
    </source>
</evidence>
<comment type="caution">
    <text evidence="2">The sequence shown here is derived from an EMBL/GenBank/DDBJ whole genome shotgun (WGS) entry which is preliminary data.</text>
</comment>
<protein>
    <recommendedName>
        <fullName evidence="4">DUF3592 domain-containing protein</fullName>
    </recommendedName>
</protein>
<dbReference type="Proteomes" id="UP000053675">
    <property type="component" value="Unassembled WGS sequence"/>
</dbReference>
<sequence>MLHTALIRLNMTQLYLLRTGSGGKRQASWRVWVLIFLLPVLFLGTAAALAWESYAFISSATRTTGEVVRVYAWEGWNPWDGKTTDYSPVFRYRFSDTEMTEASTGQSSPNWNFAIGSQHEIFFTPDEKRDVRQKNFEQLWALPAAIGGIGMVLLIPSAIVAWFVLRWLRGGEAKAGSYD</sequence>
<feature type="transmembrane region" description="Helical" evidence="1">
    <location>
        <begin position="140"/>
        <end position="165"/>
    </location>
</feature>
<evidence type="ECO:0000313" key="2">
    <source>
        <dbReference type="EMBL" id="KFB09023.1"/>
    </source>
</evidence>
<dbReference type="EMBL" id="JMQM01000001">
    <property type="protein sequence ID" value="KFB09023.1"/>
    <property type="molecule type" value="Genomic_DNA"/>
</dbReference>
<keyword evidence="1" id="KW-1133">Transmembrane helix</keyword>
<dbReference type="STRING" id="472175.EL18_00037"/>